<dbReference type="EMBL" id="CP039381">
    <property type="protein sequence ID" value="QCT06442.1"/>
    <property type="molecule type" value="Genomic_DNA"/>
</dbReference>
<dbReference type="RefSeq" id="WP_138156517.1">
    <property type="nucleotide sequence ID" value="NZ_CP039381.1"/>
</dbReference>
<evidence type="ECO:0000256" key="9">
    <source>
        <dbReference type="ARBA" id="ARBA00038592"/>
    </source>
</evidence>
<keyword evidence="1 10" id="KW-0540">Nuclease</keyword>
<keyword evidence="6 10" id="KW-0051">Antiviral defense</keyword>
<dbReference type="InterPro" id="IPR019856">
    <property type="entry name" value="CRISPR-assoc_Cas1_DVULG"/>
</dbReference>
<dbReference type="KEGG" id="ruj:E5Z56_03330"/>
<dbReference type="Gene3D" id="1.20.120.920">
    <property type="entry name" value="CRISPR-associated endonuclease Cas1, C-terminal domain"/>
    <property type="match status" value="1"/>
</dbReference>
<proteinExistence type="inferred from homology"/>
<dbReference type="Gene3D" id="3.100.10.20">
    <property type="entry name" value="CRISPR-associated endonuclease Cas1, N-terminal domain"/>
    <property type="match status" value="1"/>
</dbReference>
<keyword evidence="5 10" id="KW-0460">Magnesium</keyword>
<dbReference type="Pfam" id="PF01867">
    <property type="entry name" value="Cas_Cas1"/>
    <property type="match status" value="1"/>
</dbReference>
<dbReference type="GO" id="GO:0016787">
    <property type="term" value="F:hydrolase activity"/>
    <property type="evidence" value="ECO:0007669"/>
    <property type="project" value="UniProtKB-KW"/>
</dbReference>
<evidence type="ECO:0000256" key="3">
    <source>
        <dbReference type="ARBA" id="ARBA00022759"/>
    </source>
</evidence>
<comment type="function">
    <text evidence="10">CRISPR (clustered regularly interspaced short palindromic repeat), is an adaptive immune system that provides protection against mobile genetic elements (viruses, transposable elements and conjugative plasmids). CRISPR clusters contain spacers, sequences complementary to antecedent mobile elements, and target invading nucleic acids. CRISPR clusters are transcribed and processed into CRISPR RNA (crRNA). Acts as a dsDNA endonuclease. Involved in the integration of spacer DNA into the CRISPR cassette.</text>
</comment>
<dbReference type="InterPro" id="IPR050646">
    <property type="entry name" value="Cas1"/>
</dbReference>
<evidence type="ECO:0000256" key="5">
    <source>
        <dbReference type="ARBA" id="ARBA00022842"/>
    </source>
</evidence>
<gene>
    <name evidence="11" type="primary">cas1c</name>
    <name evidence="10" type="synonym">cas1</name>
    <name evidence="11" type="ORF">E5Z56_03330</name>
</gene>
<accession>A0A4P8XUU9</accession>
<dbReference type="GO" id="GO:0004520">
    <property type="term" value="F:DNA endonuclease activity"/>
    <property type="evidence" value="ECO:0007669"/>
    <property type="project" value="InterPro"/>
</dbReference>
<dbReference type="InterPro" id="IPR002729">
    <property type="entry name" value="CRISPR-assoc_Cas1"/>
</dbReference>
<feature type="binding site" evidence="10">
    <location>
        <position position="234"/>
    </location>
    <ligand>
        <name>Mn(2+)</name>
        <dbReference type="ChEBI" id="CHEBI:29035"/>
    </ligand>
</feature>
<comment type="similarity">
    <text evidence="10">Belongs to the CRISPR-associated endonuclease Cas1 family.</text>
</comment>
<evidence type="ECO:0000256" key="1">
    <source>
        <dbReference type="ARBA" id="ARBA00022722"/>
    </source>
</evidence>
<dbReference type="NCBIfam" id="TIGR03640">
    <property type="entry name" value="cas1_DVULG"/>
    <property type="match status" value="1"/>
</dbReference>
<keyword evidence="7 10" id="KW-0238">DNA-binding</keyword>
<evidence type="ECO:0000256" key="6">
    <source>
        <dbReference type="ARBA" id="ARBA00023118"/>
    </source>
</evidence>
<dbReference type="EC" id="3.1.-.-" evidence="10"/>
<dbReference type="OrthoDB" id="9803119at2"/>
<keyword evidence="3 10" id="KW-0255">Endonuclease</keyword>
<evidence type="ECO:0000256" key="10">
    <source>
        <dbReference type="HAMAP-Rule" id="MF_01470"/>
    </source>
</evidence>
<evidence type="ECO:0000256" key="7">
    <source>
        <dbReference type="ARBA" id="ARBA00023125"/>
    </source>
</evidence>
<evidence type="ECO:0000313" key="11">
    <source>
        <dbReference type="EMBL" id="QCT06442.1"/>
    </source>
</evidence>
<keyword evidence="8 10" id="KW-0464">Manganese</keyword>
<evidence type="ECO:0000256" key="4">
    <source>
        <dbReference type="ARBA" id="ARBA00022801"/>
    </source>
</evidence>
<feature type="binding site" evidence="10">
    <location>
        <position position="249"/>
    </location>
    <ligand>
        <name>Mn(2+)</name>
        <dbReference type="ChEBI" id="CHEBI:29035"/>
    </ligand>
</feature>
<dbReference type="PANTHER" id="PTHR34353:SF2">
    <property type="entry name" value="CRISPR-ASSOCIATED ENDONUCLEASE CAS1 1"/>
    <property type="match status" value="1"/>
</dbReference>
<evidence type="ECO:0000256" key="2">
    <source>
        <dbReference type="ARBA" id="ARBA00022723"/>
    </source>
</evidence>
<keyword evidence="12" id="KW-1185">Reference proteome</keyword>
<dbReference type="NCBIfam" id="TIGR00287">
    <property type="entry name" value="cas1"/>
    <property type="match status" value="1"/>
</dbReference>
<dbReference type="Proteomes" id="UP000301475">
    <property type="component" value="Chromosome"/>
</dbReference>
<dbReference type="AlphaFoldDB" id="A0A4P8XUU9"/>
<keyword evidence="2 10" id="KW-0479">Metal-binding</keyword>
<dbReference type="CDD" id="cd09721">
    <property type="entry name" value="Cas1_I-C"/>
    <property type="match status" value="1"/>
</dbReference>
<comment type="cofactor">
    <cofactor evidence="10">
        <name>Mg(2+)</name>
        <dbReference type="ChEBI" id="CHEBI:18420"/>
    </cofactor>
    <cofactor evidence="10">
        <name>Mn(2+)</name>
        <dbReference type="ChEBI" id="CHEBI:29035"/>
    </cofactor>
</comment>
<dbReference type="PANTHER" id="PTHR34353">
    <property type="entry name" value="CRISPR-ASSOCIATED ENDONUCLEASE CAS1 1"/>
    <property type="match status" value="1"/>
</dbReference>
<dbReference type="GO" id="GO:0051607">
    <property type="term" value="P:defense response to virus"/>
    <property type="evidence" value="ECO:0007669"/>
    <property type="project" value="UniProtKB-UniRule"/>
</dbReference>
<dbReference type="GO" id="GO:0003677">
    <property type="term" value="F:DNA binding"/>
    <property type="evidence" value="ECO:0007669"/>
    <property type="project" value="UniProtKB-KW"/>
</dbReference>
<dbReference type="HAMAP" id="MF_01470">
    <property type="entry name" value="Cas1"/>
    <property type="match status" value="1"/>
</dbReference>
<dbReference type="GO" id="GO:0046872">
    <property type="term" value="F:metal ion binding"/>
    <property type="evidence" value="ECO:0007669"/>
    <property type="project" value="UniProtKB-UniRule"/>
</dbReference>
<protein>
    <recommendedName>
        <fullName evidence="10">CRISPR-associated endonuclease Cas1</fullName>
        <ecNumber evidence="10">3.1.-.-</ecNumber>
    </recommendedName>
</protein>
<comment type="subunit">
    <text evidence="9 10">Homodimer, forms a heterotetramer with a Cas2 homodimer.</text>
</comment>
<sequence>MKKLLNTLYITSTEKYLSLDGENVVISENKKECARVPLHNIESIVTYGYNGVSPALMGKCASNNINISFMSRNGRFLANVVGPYCGNVVLRKTQYRLSDNEDYCTEISKNIILGKLYNSRWVIERATRDYPNSLDIPKLKNVSMQIKNSMNSIANCKNTEEIRGVEGEAATRYFSVFDDLILQQKDDFFFHGRNRRPPTDMVNAMLSFAYTMLTSMVTSSLYSVGLDPYVGYLHKDRPGRTSLSLDMIEEFRPVFADRFVLTMINKRIITKNDFLTKENGAVIFTDEGKKKFLQSWQTRKQTEIKHPFLNEKVQWGVVPYVQALLLARYLRGDLDGYPPFMWK</sequence>
<evidence type="ECO:0000256" key="8">
    <source>
        <dbReference type="ARBA" id="ARBA00023211"/>
    </source>
</evidence>
<dbReference type="InterPro" id="IPR042211">
    <property type="entry name" value="CRISPR-assoc_Cas1_N"/>
</dbReference>
<dbReference type="InterPro" id="IPR042206">
    <property type="entry name" value="CRISPR-assoc_Cas1_C"/>
</dbReference>
<dbReference type="GO" id="GO:0043571">
    <property type="term" value="P:maintenance of CRISPR repeat elements"/>
    <property type="evidence" value="ECO:0007669"/>
    <property type="project" value="UniProtKB-UniRule"/>
</dbReference>
<organism evidence="11 12">
    <name type="scientific">Ruminococcus bovis</name>
    <dbReference type="NCBI Taxonomy" id="2564099"/>
    <lineage>
        <taxon>Bacteria</taxon>
        <taxon>Bacillati</taxon>
        <taxon>Bacillota</taxon>
        <taxon>Clostridia</taxon>
        <taxon>Eubacteriales</taxon>
        <taxon>Oscillospiraceae</taxon>
        <taxon>Ruminococcus</taxon>
    </lineage>
</organism>
<reference evidence="11 12" key="1">
    <citation type="submission" date="2019-04" db="EMBL/GenBank/DDBJ databases">
        <authorList>
            <person name="Embree M."/>
            <person name="Gaffney J.R."/>
        </authorList>
    </citation>
    <scope>NUCLEOTIDE SEQUENCE [LARGE SCALE GENOMIC DNA]</scope>
    <source>
        <strain evidence="11 12">JE7A12</strain>
    </source>
</reference>
<keyword evidence="4 10" id="KW-0378">Hydrolase</keyword>
<name>A0A4P8XUU9_9FIRM</name>
<evidence type="ECO:0000313" key="12">
    <source>
        <dbReference type="Proteomes" id="UP000301475"/>
    </source>
</evidence>
<feature type="binding site" evidence="10">
    <location>
        <position position="166"/>
    </location>
    <ligand>
        <name>Mn(2+)</name>
        <dbReference type="ChEBI" id="CHEBI:29035"/>
    </ligand>
</feature>